<feature type="domain" description="Potassium channel tetramerisation-type BTB" evidence="15">
    <location>
        <begin position="59"/>
        <end position="144"/>
    </location>
</feature>
<comment type="subcellular location">
    <subcellularLocation>
        <location evidence="1">Membrane</location>
        <topology evidence="1">Multi-pass membrane protein</topology>
    </subcellularLocation>
</comment>
<evidence type="ECO:0000256" key="10">
    <source>
        <dbReference type="ARBA" id="ARBA00023136"/>
    </source>
</evidence>
<reference evidence="16" key="1">
    <citation type="journal article" date="2010" name="Science">
        <title>Plasticity of animal genome architecture unmasked by rapid evolution of a pelagic tunicate.</title>
        <authorList>
            <person name="Denoeud F."/>
            <person name="Henriet S."/>
            <person name="Mungpakdee S."/>
            <person name="Aury J.M."/>
            <person name="Da Silva C."/>
            <person name="Brinkmann H."/>
            <person name="Mikhaleva J."/>
            <person name="Olsen L.C."/>
            <person name="Jubin C."/>
            <person name="Canestro C."/>
            <person name="Bouquet J.M."/>
            <person name="Danks G."/>
            <person name="Poulain J."/>
            <person name="Campsteijn C."/>
            <person name="Adamski M."/>
            <person name="Cross I."/>
            <person name="Yadetie F."/>
            <person name="Muffato M."/>
            <person name="Louis A."/>
            <person name="Butcher S."/>
            <person name="Tsagkogeorga G."/>
            <person name="Konrad A."/>
            <person name="Singh S."/>
            <person name="Jensen M.F."/>
            <person name="Cong E.H."/>
            <person name="Eikeseth-Otteraa H."/>
            <person name="Noel B."/>
            <person name="Anthouard V."/>
            <person name="Porcel B.M."/>
            <person name="Kachouri-Lafond R."/>
            <person name="Nishino A."/>
            <person name="Ugolini M."/>
            <person name="Chourrout P."/>
            <person name="Nishida H."/>
            <person name="Aasland R."/>
            <person name="Huzurbazar S."/>
            <person name="Westhof E."/>
            <person name="Delsuc F."/>
            <person name="Lehrach H."/>
            <person name="Reinhardt R."/>
            <person name="Weissenbach J."/>
            <person name="Roy S.W."/>
            <person name="Artiguenave F."/>
            <person name="Postlethwait J.H."/>
            <person name="Manak J.R."/>
            <person name="Thompson E.M."/>
            <person name="Jaillon O."/>
            <person name="Du Pasquier L."/>
            <person name="Boudinot P."/>
            <person name="Liberles D.A."/>
            <person name="Volff J.N."/>
            <person name="Philippe H."/>
            <person name="Lenhard B."/>
            <person name="Roest Crollius H."/>
            <person name="Wincker P."/>
            <person name="Chourrout D."/>
        </authorList>
    </citation>
    <scope>NUCLEOTIDE SEQUENCE [LARGE SCALE GENOMIC DNA]</scope>
</reference>
<dbReference type="GO" id="GO:0005251">
    <property type="term" value="F:delayed rectifier potassium channel activity"/>
    <property type="evidence" value="ECO:0007669"/>
    <property type="project" value="TreeGrafter"/>
</dbReference>
<evidence type="ECO:0000256" key="7">
    <source>
        <dbReference type="ARBA" id="ARBA00022958"/>
    </source>
</evidence>
<keyword evidence="10 13" id="KW-0472">Membrane</keyword>
<keyword evidence="9" id="KW-0406">Ion transport</keyword>
<evidence type="ECO:0008006" key="18">
    <source>
        <dbReference type="Google" id="ProtNLM"/>
    </source>
</evidence>
<dbReference type="Pfam" id="PF00520">
    <property type="entry name" value="Ion_trans"/>
    <property type="match status" value="1"/>
</dbReference>
<keyword evidence="3" id="KW-0633">Potassium transport</keyword>
<feature type="compositionally biased region" description="Polar residues" evidence="12">
    <location>
        <begin position="459"/>
        <end position="471"/>
    </location>
</feature>
<evidence type="ECO:0000256" key="4">
    <source>
        <dbReference type="ARBA" id="ARBA00022692"/>
    </source>
</evidence>
<protein>
    <recommendedName>
        <fullName evidence="18">BTB domain-containing protein</fullName>
    </recommendedName>
</protein>
<dbReference type="PRINTS" id="PR00169">
    <property type="entry name" value="KCHANNEL"/>
</dbReference>
<evidence type="ECO:0000313" key="16">
    <source>
        <dbReference type="EMBL" id="CBY19585.1"/>
    </source>
</evidence>
<keyword evidence="11" id="KW-0407">Ion channel</keyword>
<dbReference type="Gene3D" id="1.20.120.350">
    <property type="entry name" value="Voltage-gated potassium channels. Chain C"/>
    <property type="match status" value="1"/>
</dbReference>
<dbReference type="InParanoid" id="E4XHM8"/>
<evidence type="ECO:0000256" key="13">
    <source>
        <dbReference type="SAM" id="Phobius"/>
    </source>
</evidence>
<evidence type="ECO:0000256" key="8">
    <source>
        <dbReference type="ARBA" id="ARBA00022989"/>
    </source>
</evidence>
<keyword evidence="6" id="KW-0851">Voltage-gated channel</keyword>
<feature type="transmembrane region" description="Helical" evidence="13">
    <location>
        <begin position="394"/>
        <end position="419"/>
    </location>
</feature>
<keyword evidence="4 13" id="KW-0812">Transmembrane</keyword>
<dbReference type="InterPro" id="IPR003972">
    <property type="entry name" value="K_chnl_volt-dep_Kv1"/>
</dbReference>
<gene>
    <name evidence="16" type="ORF">GSOID_T00011009001</name>
</gene>
<evidence type="ECO:0000256" key="1">
    <source>
        <dbReference type="ARBA" id="ARBA00004141"/>
    </source>
</evidence>
<keyword evidence="17" id="KW-1185">Reference proteome</keyword>
<proteinExistence type="predicted"/>
<dbReference type="PRINTS" id="PR01491">
    <property type="entry name" value="KVCHANNEL"/>
</dbReference>
<dbReference type="InterPro" id="IPR003131">
    <property type="entry name" value="T1-type_BTB"/>
</dbReference>
<keyword evidence="5" id="KW-0631">Potassium channel</keyword>
<evidence type="ECO:0000256" key="3">
    <source>
        <dbReference type="ARBA" id="ARBA00022538"/>
    </source>
</evidence>
<dbReference type="Gene3D" id="3.30.710.10">
    <property type="entry name" value="Potassium Channel Kv1.1, Chain A"/>
    <property type="match status" value="1"/>
</dbReference>
<evidence type="ECO:0000256" key="2">
    <source>
        <dbReference type="ARBA" id="ARBA00022448"/>
    </source>
</evidence>
<accession>E4XHM8</accession>
<evidence type="ECO:0000256" key="12">
    <source>
        <dbReference type="SAM" id="MobiDB-lite"/>
    </source>
</evidence>
<dbReference type="InterPro" id="IPR028325">
    <property type="entry name" value="VG_K_chnl"/>
</dbReference>
<feature type="domain" description="Ion transport" evidence="14">
    <location>
        <begin position="184"/>
        <end position="422"/>
    </location>
</feature>
<feature type="region of interest" description="Disordered" evidence="12">
    <location>
        <begin position="456"/>
        <end position="479"/>
    </location>
</feature>
<keyword evidence="7" id="KW-0630">Potassium</keyword>
<dbReference type="AlphaFoldDB" id="E4XHM8"/>
<dbReference type="Proteomes" id="UP000001307">
    <property type="component" value="Unassembled WGS sequence"/>
</dbReference>
<evidence type="ECO:0000313" key="17">
    <source>
        <dbReference type="Proteomes" id="UP000001307"/>
    </source>
</evidence>
<evidence type="ECO:0000256" key="5">
    <source>
        <dbReference type="ARBA" id="ARBA00022826"/>
    </source>
</evidence>
<dbReference type="FunFam" id="1.10.287.70:FF:000002">
    <property type="entry name" value="Potassium voltage-gated channel subfamily a member"/>
    <property type="match status" value="1"/>
</dbReference>
<feature type="transmembrane region" description="Helical" evidence="13">
    <location>
        <begin position="367"/>
        <end position="387"/>
    </location>
</feature>
<evidence type="ECO:0000256" key="9">
    <source>
        <dbReference type="ARBA" id="ARBA00023065"/>
    </source>
</evidence>
<dbReference type="InterPro" id="IPR003968">
    <property type="entry name" value="K_chnl_volt-dep_Kv"/>
</dbReference>
<dbReference type="Pfam" id="PF02214">
    <property type="entry name" value="BTB_2"/>
    <property type="match status" value="1"/>
</dbReference>
<dbReference type="InterPro" id="IPR005821">
    <property type="entry name" value="Ion_trans_dom"/>
</dbReference>
<dbReference type="Gene3D" id="1.10.287.70">
    <property type="match status" value="1"/>
</dbReference>
<evidence type="ECO:0000256" key="6">
    <source>
        <dbReference type="ARBA" id="ARBA00022882"/>
    </source>
</evidence>
<keyword evidence="2" id="KW-0813">Transport</keyword>
<dbReference type="GO" id="GO:0008076">
    <property type="term" value="C:voltage-gated potassium channel complex"/>
    <property type="evidence" value="ECO:0007669"/>
    <property type="project" value="InterPro"/>
</dbReference>
<dbReference type="OrthoDB" id="415460at2759"/>
<dbReference type="EMBL" id="FN653052">
    <property type="protein sequence ID" value="CBY19585.1"/>
    <property type="molecule type" value="Genomic_DNA"/>
</dbReference>
<dbReference type="PRINTS" id="PR01496">
    <property type="entry name" value="SHAKERCHANEL"/>
</dbReference>
<evidence type="ECO:0000256" key="11">
    <source>
        <dbReference type="ARBA" id="ARBA00023303"/>
    </source>
</evidence>
<organism evidence="16">
    <name type="scientific">Oikopleura dioica</name>
    <name type="common">Tunicate</name>
    <dbReference type="NCBI Taxonomy" id="34765"/>
    <lineage>
        <taxon>Eukaryota</taxon>
        <taxon>Metazoa</taxon>
        <taxon>Chordata</taxon>
        <taxon>Tunicata</taxon>
        <taxon>Appendicularia</taxon>
        <taxon>Copelata</taxon>
        <taxon>Oikopleuridae</taxon>
        <taxon>Oikopleura</taxon>
    </lineage>
</organism>
<dbReference type="PANTHER" id="PTHR11537:SF113">
    <property type="entry name" value="POTASSIUM VOLTAGE-GATED CHANNEL PROTEIN SHAKER"/>
    <property type="match status" value="1"/>
</dbReference>
<dbReference type="GO" id="GO:0051260">
    <property type="term" value="P:protein homooligomerization"/>
    <property type="evidence" value="ECO:0007669"/>
    <property type="project" value="InterPro"/>
</dbReference>
<dbReference type="InterPro" id="IPR011333">
    <property type="entry name" value="SKP1/BTB/POZ_sf"/>
</dbReference>
<name>E4XHM8_OIKDI</name>
<evidence type="ECO:0000259" key="15">
    <source>
        <dbReference type="Pfam" id="PF02214"/>
    </source>
</evidence>
<dbReference type="PANTHER" id="PTHR11537">
    <property type="entry name" value="VOLTAGE-GATED POTASSIUM CHANNEL"/>
    <property type="match status" value="1"/>
</dbReference>
<dbReference type="SUPFAM" id="SSF81324">
    <property type="entry name" value="Voltage-gated potassium channels"/>
    <property type="match status" value="1"/>
</dbReference>
<evidence type="ECO:0000259" key="14">
    <source>
        <dbReference type="Pfam" id="PF00520"/>
    </source>
</evidence>
<dbReference type="SUPFAM" id="SSF54695">
    <property type="entry name" value="POZ domain"/>
    <property type="match status" value="1"/>
</dbReference>
<dbReference type="InterPro" id="IPR027359">
    <property type="entry name" value="Volt_channel_dom_sf"/>
</dbReference>
<sequence length="479" mass="54760">MYSKFDKNLSKSQFQLGKAVKAQGEFSRKKIIEFAVLLLAIRQLSLYELSQISQGFAIVNVSGMRLELDLARIEERYPETIFADPDFNKFWDGQEFFLDRHRNSFEVIANWLTNGGELVCPDTVPIDIFLYEISFYRLPVPVIEDFLRNEGLLMEKEDEVKNLTTRMKIWTLFENPTSSPLAKMISTLSILAIVTSTTLFCIETLPKLKETCDDGQRCPTSILVMYSLESICVVWFIIELSLRLLCAPSWRVFIADIMNIIDFLAILPWLVRNVIGISSGSSSHQSEVVIYMFRMLRVTRAFRVLKLSRYSRGLRILGETLRRSARVLSLLVMFQMVLAVTFASFVFHMDAEYKDQPNSIKSIPDGIWWAIITMCTVGYGDVVPISLAGKISGAFCAIMGILCMSFPVPVFVSHFNYLYNQENADYKFRPEDFMVIDGKKPDFEKFENIILPSIRQAKTAASRSSGETFGMSSGPRRRR</sequence>
<dbReference type="GO" id="GO:0001508">
    <property type="term" value="P:action potential"/>
    <property type="evidence" value="ECO:0007669"/>
    <property type="project" value="TreeGrafter"/>
</dbReference>
<feature type="transmembrane region" description="Helical" evidence="13">
    <location>
        <begin position="327"/>
        <end position="347"/>
    </location>
</feature>
<keyword evidence="8 13" id="KW-1133">Transmembrane helix</keyword>